<gene>
    <name evidence="1" type="ORF">H9Q76_07595</name>
</gene>
<dbReference type="InterPro" id="IPR010897">
    <property type="entry name" value="Spore_II_P"/>
</dbReference>
<dbReference type="Proteomes" id="UP000515819">
    <property type="component" value="Chromosome"/>
</dbReference>
<evidence type="ECO:0000313" key="1">
    <source>
        <dbReference type="EMBL" id="QNL98622.1"/>
    </source>
</evidence>
<dbReference type="EMBL" id="CP060632">
    <property type="protein sequence ID" value="QNL98622.1"/>
    <property type="molecule type" value="Genomic_DNA"/>
</dbReference>
<dbReference type="Pfam" id="PF07454">
    <property type="entry name" value="SpoIIP"/>
    <property type="match status" value="1"/>
</dbReference>
<sequence>MKIILTCLVCALCLGVLVRLDVTMLSGQAQAFFQETVAPVLHVDTTGSKLRNLFVPVLADSEVDTTGNRWDKVAVSTGMDTETAFSCETGSEETETTTEAVTVASDGDAETAETMVQPLSIPAGITYSMEQLNNYDFLVGNCYTIDSSTNVTAEELAADTLLSEDLHIDPASGEYKVLIYHTHGSETFADSRPGVIEDTVIGLGDELTRILEEDYGIPVYHDRTVYDVVDGVEDRSLAYDYASDGIDAILQQYPSIEVVLDIHRDGVREDVRLVRDIDGVPTAQIMFLNGMSRTNENGEIDYLYNPYRQENLAFSLQMHLAGKELYGDLMRRIYVRGYCFNLNKMPRSSLIEVGAQTNTVAEAKNAMVPLGAILYKVLIAQE</sequence>
<proteinExistence type="predicted"/>
<evidence type="ECO:0000313" key="2">
    <source>
        <dbReference type="Proteomes" id="UP000515819"/>
    </source>
</evidence>
<dbReference type="RefSeq" id="WP_182428769.1">
    <property type="nucleotide sequence ID" value="NZ_CP060632.1"/>
</dbReference>
<keyword evidence="2" id="KW-1185">Reference proteome</keyword>
<reference evidence="1 2" key="1">
    <citation type="submission" date="2020-08" db="EMBL/GenBank/DDBJ databases">
        <authorList>
            <person name="Liu C."/>
            <person name="Sun Q."/>
        </authorList>
    </citation>
    <scope>NUCLEOTIDE SEQUENCE [LARGE SCALE GENOMIC DNA]</scope>
    <source>
        <strain evidence="1 2">NSJ-4</strain>
    </source>
</reference>
<accession>A0A7G9FJ91</accession>
<protein>
    <submittedName>
        <fullName evidence="1">Stage II sporulation protein P</fullName>
    </submittedName>
</protein>
<dbReference type="KEGG" id="wcp:H9Q76_07595"/>
<organism evidence="1 2">
    <name type="scientific">Wujia chipingensis</name>
    <dbReference type="NCBI Taxonomy" id="2763670"/>
    <lineage>
        <taxon>Bacteria</taxon>
        <taxon>Bacillati</taxon>
        <taxon>Bacillota</taxon>
        <taxon>Clostridia</taxon>
        <taxon>Lachnospirales</taxon>
        <taxon>Lachnospiraceae</taxon>
        <taxon>Wujia</taxon>
    </lineage>
</organism>
<dbReference type="AlphaFoldDB" id="A0A7G9FJ91"/>
<name>A0A7G9FJ91_9FIRM</name>